<accession>A0A0F9UYY9</accession>
<proteinExistence type="predicted"/>
<evidence type="ECO:0000313" key="2">
    <source>
        <dbReference type="EMBL" id="KKN58803.1"/>
    </source>
</evidence>
<feature type="coiled-coil region" evidence="1">
    <location>
        <begin position="22"/>
        <end position="49"/>
    </location>
</feature>
<keyword evidence="1" id="KW-0175">Coiled coil</keyword>
<gene>
    <name evidence="2" type="ORF">LCGC14_0548090</name>
</gene>
<evidence type="ECO:0000256" key="1">
    <source>
        <dbReference type="SAM" id="Coils"/>
    </source>
</evidence>
<name>A0A0F9UYY9_9ZZZZ</name>
<dbReference type="EMBL" id="LAZR01000747">
    <property type="protein sequence ID" value="KKN58803.1"/>
    <property type="molecule type" value="Genomic_DNA"/>
</dbReference>
<reference evidence="2" key="1">
    <citation type="journal article" date="2015" name="Nature">
        <title>Complex archaea that bridge the gap between prokaryotes and eukaryotes.</title>
        <authorList>
            <person name="Spang A."/>
            <person name="Saw J.H."/>
            <person name="Jorgensen S.L."/>
            <person name="Zaremba-Niedzwiedzka K."/>
            <person name="Martijn J."/>
            <person name="Lind A.E."/>
            <person name="van Eijk R."/>
            <person name="Schleper C."/>
            <person name="Guy L."/>
            <person name="Ettema T.J."/>
        </authorList>
    </citation>
    <scope>NUCLEOTIDE SEQUENCE</scope>
</reference>
<protein>
    <submittedName>
        <fullName evidence="2">Uncharacterized protein</fullName>
    </submittedName>
</protein>
<comment type="caution">
    <text evidence="2">The sequence shown here is derived from an EMBL/GenBank/DDBJ whole genome shotgun (WGS) entry which is preliminary data.</text>
</comment>
<organism evidence="2">
    <name type="scientific">marine sediment metagenome</name>
    <dbReference type="NCBI Taxonomy" id="412755"/>
    <lineage>
        <taxon>unclassified sequences</taxon>
        <taxon>metagenomes</taxon>
        <taxon>ecological metagenomes</taxon>
    </lineage>
</organism>
<dbReference type="AlphaFoldDB" id="A0A0F9UYY9"/>
<sequence length="100" mass="12026">MGKTIMQLKIERKRLLKLANKQFQQDRKIRAAQEEKRRLKKQVRTLKRRTSKSIIARTRRLTRRIQSTATSPQAKRRLIGLKGEIKRKFSKFQDFADRFS</sequence>